<evidence type="ECO:0000256" key="1">
    <source>
        <dbReference type="SAM" id="MobiDB-lite"/>
    </source>
</evidence>
<comment type="caution">
    <text evidence="3">The sequence shown here is derived from an EMBL/GenBank/DDBJ whole genome shotgun (WGS) entry which is preliminary data.</text>
</comment>
<dbReference type="PANTHER" id="PTHR34980:SF2">
    <property type="entry name" value="INNER MEMBRANE PROTEIN YHAH-RELATED"/>
    <property type="match status" value="1"/>
</dbReference>
<sequence length="137" mass="15709">MKWYLDVLIKNYATFSGRARRKEFWMFFLFNLIIVFAIAFLLGFTSDFIDNDFLPTILGIYFLGILIPYIALAVRRLHDSGKSGGYIFVYFIPFIGGIWFLILMATEGDKGPNKYGPDPKGLNFDEIDDIGKPLSEN</sequence>
<evidence type="ECO:0000256" key="2">
    <source>
        <dbReference type="SAM" id="Phobius"/>
    </source>
</evidence>
<dbReference type="InterPro" id="IPR008523">
    <property type="entry name" value="DUF805"/>
</dbReference>
<dbReference type="PANTHER" id="PTHR34980">
    <property type="entry name" value="INNER MEMBRANE PROTEIN-RELATED-RELATED"/>
    <property type="match status" value="1"/>
</dbReference>
<reference evidence="3" key="1">
    <citation type="submission" date="2023-07" db="EMBL/GenBank/DDBJ databases">
        <title>Two novel species in the genus Flavivirga.</title>
        <authorList>
            <person name="Kwon K."/>
        </authorList>
    </citation>
    <scope>NUCLEOTIDE SEQUENCE</scope>
    <source>
        <strain evidence="3">KACC 14157</strain>
    </source>
</reference>
<keyword evidence="2" id="KW-0812">Transmembrane</keyword>
<dbReference type="Pfam" id="PF05656">
    <property type="entry name" value="DUF805"/>
    <property type="match status" value="1"/>
</dbReference>
<keyword evidence="2" id="KW-0472">Membrane</keyword>
<evidence type="ECO:0000313" key="4">
    <source>
        <dbReference type="Proteomes" id="UP001176891"/>
    </source>
</evidence>
<feature type="transmembrane region" description="Helical" evidence="2">
    <location>
        <begin position="56"/>
        <end position="74"/>
    </location>
</feature>
<gene>
    <name evidence="3" type="ORF">Q4Q39_16610</name>
</gene>
<dbReference type="EMBL" id="JAUOEM010000006">
    <property type="protein sequence ID" value="MDO5989028.1"/>
    <property type="molecule type" value="Genomic_DNA"/>
</dbReference>
<feature type="region of interest" description="Disordered" evidence="1">
    <location>
        <begin position="114"/>
        <end position="137"/>
    </location>
</feature>
<evidence type="ECO:0000313" key="3">
    <source>
        <dbReference type="EMBL" id="MDO5989028.1"/>
    </source>
</evidence>
<keyword evidence="4" id="KW-1185">Reference proteome</keyword>
<keyword evidence="2" id="KW-1133">Transmembrane helix</keyword>
<accession>A0ABT8X4X1</accession>
<feature type="transmembrane region" description="Helical" evidence="2">
    <location>
        <begin position="86"/>
        <end position="105"/>
    </location>
</feature>
<protein>
    <submittedName>
        <fullName evidence="3">DUF805 domain-containing protein</fullName>
    </submittedName>
</protein>
<dbReference type="Proteomes" id="UP001176891">
    <property type="component" value="Unassembled WGS sequence"/>
</dbReference>
<feature type="transmembrane region" description="Helical" evidence="2">
    <location>
        <begin position="24"/>
        <end position="44"/>
    </location>
</feature>
<organism evidence="3 4">
    <name type="scientific">Flavivirga amylovorans</name>
    <dbReference type="NCBI Taxonomy" id="870486"/>
    <lineage>
        <taxon>Bacteria</taxon>
        <taxon>Pseudomonadati</taxon>
        <taxon>Bacteroidota</taxon>
        <taxon>Flavobacteriia</taxon>
        <taxon>Flavobacteriales</taxon>
        <taxon>Flavobacteriaceae</taxon>
        <taxon>Flavivirga</taxon>
    </lineage>
</organism>
<dbReference type="RefSeq" id="WP_303283675.1">
    <property type="nucleotide sequence ID" value="NZ_BAABCZ010000012.1"/>
</dbReference>
<proteinExistence type="predicted"/>
<name>A0ABT8X4X1_9FLAO</name>